<dbReference type="EMBL" id="QKWK01000002">
    <property type="protein sequence ID" value="TXT13487.1"/>
    <property type="molecule type" value="Genomic_DNA"/>
</dbReference>
<comment type="caution">
    <text evidence="2">The sequence shown here is derived from an EMBL/GenBank/DDBJ whole genome shotgun (WGS) entry which is preliminary data.</text>
</comment>
<dbReference type="Proteomes" id="UP000473826">
    <property type="component" value="Unassembled WGS sequence"/>
</dbReference>
<sequence>MACPCGAFPAAWPLLTPSQASAALKPESQKTYLEQAGDALKSAADSVASAVQPQQEKSTTQKVGDASELSFGHDAAPR</sequence>
<dbReference type="Gene3D" id="6.10.280.100">
    <property type="match status" value="1"/>
</dbReference>
<reference evidence="2 3" key="1">
    <citation type="journal article" date="2019" name="PLoS Genet.">
        <title>Convergent evolution of linked mating-type loci in basidiomycete fungi.</title>
        <authorList>
            <person name="Sun S."/>
            <person name="Coelho M.A."/>
            <person name="Heitman J."/>
            <person name="Nowrousian M."/>
        </authorList>
    </citation>
    <scope>NUCLEOTIDE SEQUENCE [LARGE SCALE GENOMIC DNA]</scope>
    <source>
        <strain evidence="2 3">CBS 4282</strain>
    </source>
</reference>
<gene>
    <name evidence="2" type="ORF">VHUM_00854</name>
</gene>
<keyword evidence="3" id="KW-1185">Reference proteome</keyword>
<proteinExistence type="predicted"/>
<dbReference type="InterPro" id="IPR007250">
    <property type="entry name" value="HSP9_HSP12"/>
</dbReference>
<accession>A0A7D8V3J0</accession>
<dbReference type="OrthoDB" id="2348401at2759"/>
<evidence type="ECO:0000313" key="2">
    <source>
        <dbReference type="EMBL" id="TXT13487.1"/>
    </source>
</evidence>
<dbReference type="Pfam" id="PF04119">
    <property type="entry name" value="HSP9_HSP12"/>
    <property type="match status" value="1"/>
</dbReference>
<feature type="compositionally biased region" description="Polar residues" evidence="1">
    <location>
        <begin position="49"/>
        <end position="62"/>
    </location>
</feature>
<organism evidence="2 3">
    <name type="scientific">Vanrija humicola</name>
    <name type="common">Yeast</name>
    <name type="synonym">Cryptococcus humicola</name>
    <dbReference type="NCBI Taxonomy" id="5417"/>
    <lineage>
        <taxon>Eukaryota</taxon>
        <taxon>Fungi</taxon>
        <taxon>Dikarya</taxon>
        <taxon>Basidiomycota</taxon>
        <taxon>Agaricomycotina</taxon>
        <taxon>Tremellomycetes</taxon>
        <taxon>Trichosporonales</taxon>
        <taxon>Trichosporonaceae</taxon>
        <taxon>Vanrija</taxon>
    </lineage>
</organism>
<evidence type="ECO:0000313" key="3">
    <source>
        <dbReference type="Proteomes" id="UP000473826"/>
    </source>
</evidence>
<dbReference type="AlphaFoldDB" id="A0A7D8V3J0"/>
<feature type="region of interest" description="Disordered" evidence="1">
    <location>
        <begin position="43"/>
        <end position="78"/>
    </location>
</feature>
<protein>
    <submittedName>
        <fullName evidence="2">Uncharacterized protein</fullName>
    </submittedName>
</protein>
<name>A0A7D8V3J0_VANHU</name>
<evidence type="ECO:0000256" key="1">
    <source>
        <dbReference type="SAM" id="MobiDB-lite"/>
    </source>
</evidence>